<keyword evidence="9" id="KW-1185">Reference proteome</keyword>
<feature type="domain" description="SWIM-type" evidence="7">
    <location>
        <begin position="706"/>
        <end position="738"/>
    </location>
</feature>
<evidence type="ECO:0000256" key="6">
    <source>
        <dbReference type="SAM" id="SignalP"/>
    </source>
</evidence>
<sequence>MLVERWCLLLCSLKRWCLLLYSNASLPRLVSSLPLLKRFFSSALLKRFFSSALLCSNASLPIDFPEYDEDKISFFELVSTWSEFGYSKNSQMYGLLPCGNFNEDKLLHLTNDVDVFYLLSKHKVQGSMDIIIYVLTNQDDVEHDNDYDDDEEEVEEEKSQNDKEFDEYDVFLNKDVERPEEDDIFSKLGEKYQDDTIAYKQVENCNVEILGSIQNDEELDLSEWNEPSLDRDVLGSPQNSCDEEQGHKWPQFIEDKHMANPILEKGLEFGSASLFRKALREYCVRESIDYKWIKNEGHRMSAHCRNACGWRIYASLNKQSGSIQIKTLHPKCKCGMTFQNLHVNSSYLATKFNEEFEDNPEWKVQNIKKSIRKKICVDISTSQAYRAKRKAIEMREGTDEAQYLKLWDYAQMIKTTNPGSCVKIQCEKLEESGQTRFQRMYVRFQAQKVGFLAGCRPIVGLDACFLKGQFGGQLMAAVGLDGNNNQFPIAMAVVEQENRDAWEWFLDIFSEDIGRPDELGLVFMSDRQKGLLDVFNEKWPTVEHRYCMKHMYANFKQKYKEKALRDAMWLCAFATTPRKFQEKMEELKKISKEAYDDLIEVNPSHWSISHFSARAKCDMLTNNNSESFNSYIKDARDKPIISLFECLRLKLMKSFHVKLTGMQKFGGPFCPNALEKLEKIKNDSKNCFALPSSTFLYEVACFDGNHVVDLNIKECSCRLWNITGIPCKHAVAAIQMNREQPEKYIHDCYSKETYIRTYSEIIKPMPGEVEWMETNLPPILPPRIIRPPVPIYQPSIQWHHPPWFYPYLGNVMYPMTYPVPLTYNINPVPQTFSIPDITGVSDATSINMLTTPPSTAKENRKRRMEVISERRFRHLSKKSNVIIAMRSLPKIQDYWERLPIRTNILLSQEPRPVSSRVELQDHCKVMTLTYPNMTIT</sequence>
<evidence type="ECO:0000313" key="8">
    <source>
        <dbReference type="EMBL" id="KAF7835650.1"/>
    </source>
</evidence>
<feature type="signal peptide" evidence="6">
    <location>
        <begin position="1"/>
        <end position="32"/>
    </location>
</feature>
<dbReference type="InterPro" id="IPR007527">
    <property type="entry name" value="Znf_SWIM"/>
</dbReference>
<dbReference type="PROSITE" id="PS50966">
    <property type="entry name" value="ZF_SWIM"/>
    <property type="match status" value="1"/>
</dbReference>
<keyword evidence="2 4" id="KW-0863">Zinc-finger</keyword>
<evidence type="ECO:0000256" key="2">
    <source>
        <dbReference type="ARBA" id="ARBA00022771"/>
    </source>
</evidence>
<dbReference type="Pfam" id="PF03108">
    <property type="entry name" value="DBD_Tnp_Mut"/>
    <property type="match status" value="1"/>
</dbReference>
<comment type="caution">
    <text evidence="8">The sequence shown here is derived from an EMBL/GenBank/DDBJ whole genome shotgun (WGS) entry which is preliminary data.</text>
</comment>
<dbReference type="SMART" id="SM00575">
    <property type="entry name" value="ZnF_PMZ"/>
    <property type="match status" value="1"/>
</dbReference>
<accession>A0A835CBP6</accession>
<dbReference type="InterPro" id="IPR018289">
    <property type="entry name" value="MULE_transposase_dom"/>
</dbReference>
<dbReference type="PANTHER" id="PTHR31973">
    <property type="entry name" value="POLYPROTEIN, PUTATIVE-RELATED"/>
    <property type="match status" value="1"/>
</dbReference>
<keyword evidence="8" id="KW-0378">Hydrolase</keyword>
<dbReference type="InterPro" id="IPR004332">
    <property type="entry name" value="Transposase_MuDR"/>
</dbReference>
<evidence type="ECO:0000259" key="7">
    <source>
        <dbReference type="PROSITE" id="PS50966"/>
    </source>
</evidence>
<evidence type="ECO:0000256" key="4">
    <source>
        <dbReference type="PROSITE-ProRule" id="PRU00325"/>
    </source>
</evidence>
<evidence type="ECO:0000256" key="1">
    <source>
        <dbReference type="ARBA" id="ARBA00022723"/>
    </source>
</evidence>
<feature type="compositionally biased region" description="Acidic residues" evidence="5">
    <location>
        <begin position="142"/>
        <end position="156"/>
    </location>
</feature>
<dbReference type="OrthoDB" id="1918246at2759"/>
<evidence type="ECO:0000256" key="3">
    <source>
        <dbReference type="ARBA" id="ARBA00022833"/>
    </source>
</evidence>
<dbReference type="GO" id="GO:0016787">
    <property type="term" value="F:hydrolase activity"/>
    <property type="evidence" value="ECO:0007669"/>
    <property type="project" value="UniProtKB-KW"/>
</dbReference>
<evidence type="ECO:0000256" key="5">
    <source>
        <dbReference type="SAM" id="MobiDB-lite"/>
    </source>
</evidence>
<dbReference type="EMBL" id="JAAIUW010000004">
    <property type="protein sequence ID" value="KAF7835650.1"/>
    <property type="molecule type" value="Genomic_DNA"/>
</dbReference>
<keyword evidence="3" id="KW-0862">Zinc</keyword>
<feature type="region of interest" description="Disordered" evidence="5">
    <location>
        <begin position="142"/>
        <end position="162"/>
    </location>
</feature>
<protein>
    <submittedName>
        <fullName evidence="8">Glycoside hydrolase, family 47</fullName>
    </submittedName>
</protein>
<proteinExistence type="predicted"/>
<dbReference type="Pfam" id="PF04434">
    <property type="entry name" value="SWIM"/>
    <property type="match status" value="1"/>
</dbReference>
<evidence type="ECO:0000313" key="9">
    <source>
        <dbReference type="Proteomes" id="UP000634136"/>
    </source>
</evidence>
<organism evidence="8 9">
    <name type="scientific">Senna tora</name>
    <dbReference type="NCBI Taxonomy" id="362788"/>
    <lineage>
        <taxon>Eukaryota</taxon>
        <taxon>Viridiplantae</taxon>
        <taxon>Streptophyta</taxon>
        <taxon>Embryophyta</taxon>
        <taxon>Tracheophyta</taxon>
        <taxon>Spermatophyta</taxon>
        <taxon>Magnoliopsida</taxon>
        <taxon>eudicotyledons</taxon>
        <taxon>Gunneridae</taxon>
        <taxon>Pentapetalae</taxon>
        <taxon>rosids</taxon>
        <taxon>fabids</taxon>
        <taxon>Fabales</taxon>
        <taxon>Fabaceae</taxon>
        <taxon>Caesalpinioideae</taxon>
        <taxon>Cassia clade</taxon>
        <taxon>Senna</taxon>
    </lineage>
</organism>
<dbReference type="PANTHER" id="PTHR31973:SF187">
    <property type="entry name" value="MUTATOR TRANSPOSASE MUDRA PROTEIN"/>
    <property type="match status" value="1"/>
</dbReference>
<reference evidence="8" key="1">
    <citation type="submission" date="2020-09" db="EMBL/GenBank/DDBJ databases">
        <title>Genome-Enabled Discovery of Anthraquinone Biosynthesis in Senna tora.</title>
        <authorList>
            <person name="Kang S.-H."/>
            <person name="Pandey R.P."/>
            <person name="Lee C.-M."/>
            <person name="Sim J.-S."/>
            <person name="Jeong J.-T."/>
            <person name="Choi B.-S."/>
            <person name="Jung M."/>
            <person name="Ginzburg D."/>
            <person name="Zhao K."/>
            <person name="Won S.Y."/>
            <person name="Oh T.-J."/>
            <person name="Yu Y."/>
            <person name="Kim N.-H."/>
            <person name="Lee O.R."/>
            <person name="Lee T.-H."/>
            <person name="Bashyal P."/>
            <person name="Kim T.-S."/>
            <person name="Lee W.-H."/>
            <person name="Kawkins C."/>
            <person name="Kim C.-K."/>
            <person name="Kim J.S."/>
            <person name="Ahn B.O."/>
            <person name="Rhee S.Y."/>
            <person name="Sohng J.K."/>
        </authorList>
    </citation>
    <scope>NUCLEOTIDE SEQUENCE</scope>
    <source>
        <tissue evidence="8">Leaf</tissue>
    </source>
</reference>
<dbReference type="GO" id="GO:0008270">
    <property type="term" value="F:zinc ion binding"/>
    <property type="evidence" value="ECO:0007669"/>
    <property type="project" value="UniProtKB-KW"/>
</dbReference>
<dbReference type="InterPro" id="IPR006564">
    <property type="entry name" value="Znf_PMZ"/>
</dbReference>
<feature type="chain" id="PRO_5032646360" evidence="6">
    <location>
        <begin position="33"/>
        <end position="936"/>
    </location>
</feature>
<dbReference type="Proteomes" id="UP000634136">
    <property type="component" value="Unassembled WGS sequence"/>
</dbReference>
<gene>
    <name evidence="8" type="ORF">G2W53_010509</name>
</gene>
<keyword evidence="6" id="KW-0732">Signal</keyword>
<name>A0A835CBP6_9FABA</name>
<dbReference type="Pfam" id="PF10551">
    <property type="entry name" value="MULE"/>
    <property type="match status" value="1"/>
</dbReference>
<keyword evidence="1" id="KW-0479">Metal-binding</keyword>
<dbReference type="AlphaFoldDB" id="A0A835CBP6"/>